<dbReference type="Pfam" id="PF18908">
    <property type="entry name" value="DUF5663"/>
    <property type="match status" value="1"/>
</dbReference>
<gene>
    <name evidence="1" type="ORF">TM074_00730</name>
</gene>
<name>A0AB39J452_9BACT</name>
<sequence>MFQLNEEFLKELDLDKLPQEQQKPFLQHIYSELELRVGERLSQGMSDAQLDEFANIIDKTPGVVEGFLAKYAPNYQQEPMFQRLLQASGAAPDDTRLRDEFAATKWLEVNRPDYRDVVAAVMNELKKEIIANRDAILGGMGAPSAPQQTQSDFDLAA</sequence>
<dbReference type="InterPro" id="IPR043722">
    <property type="entry name" value="DUF5663"/>
</dbReference>
<reference evidence="1" key="1">
    <citation type="submission" date="2024-06" db="EMBL/GenBank/DDBJ databases">
        <authorList>
            <person name="Atkinson C."/>
            <person name="McLean J."/>
            <person name="Gallagher L."/>
            <person name="Bor B."/>
            <person name="Mougous J."/>
        </authorList>
    </citation>
    <scope>NUCLEOTIDE SEQUENCE</scope>
    <source>
        <strain evidence="1">TM7-074</strain>
    </source>
</reference>
<dbReference type="AlphaFoldDB" id="A0AB39J452"/>
<dbReference type="RefSeq" id="WP_369000486.1">
    <property type="nucleotide sequence ID" value="NZ_CP158487.1"/>
</dbReference>
<protein>
    <submittedName>
        <fullName evidence="1">DUF5663 domain-containing protein</fullName>
    </submittedName>
</protein>
<accession>A0AB39J452</accession>
<dbReference type="EMBL" id="CP158487">
    <property type="protein sequence ID" value="XDN89218.1"/>
    <property type="molecule type" value="Genomic_DNA"/>
</dbReference>
<proteinExistence type="predicted"/>
<evidence type="ECO:0000313" key="1">
    <source>
        <dbReference type="EMBL" id="XDN89218.1"/>
    </source>
</evidence>
<organism evidence="1">
    <name type="scientific">Candidatus Nanosynbacter sp. TM7-074</name>
    <dbReference type="NCBI Taxonomy" id="3158573"/>
    <lineage>
        <taxon>Bacteria</taxon>
        <taxon>Candidatus Saccharimonadota</taxon>
        <taxon>Candidatus Saccharimonadia</taxon>
        <taxon>Candidatus Nanosynbacterales</taxon>
        <taxon>Candidatus Nanosynbacteraceae</taxon>
        <taxon>Candidatus Nanosynbacter</taxon>
    </lineage>
</organism>